<dbReference type="PANTHER" id="PTHR22993:SF9">
    <property type="entry name" value="FORMAMIDOPYRIMIDINE-DNA GLYCOSYLASE"/>
    <property type="match status" value="1"/>
</dbReference>
<evidence type="ECO:0000256" key="8">
    <source>
        <dbReference type="ARBA" id="ARBA00023204"/>
    </source>
</evidence>
<keyword evidence="14" id="KW-0255">Endonuclease</keyword>
<evidence type="ECO:0000256" key="2">
    <source>
        <dbReference type="ARBA" id="ARBA00022723"/>
    </source>
</evidence>
<dbReference type="InterPro" id="IPR035937">
    <property type="entry name" value="FPG_N"/>
</dbReference>
<keyword evidence="2" id="KW-0479">Metal-binding</keyword>
<dbReference type="PANTHER" id="PTHR22993">
    <property type="entry name" value="FORMAMIDOPYRIMIDINE-DNA GLYCOSYLASE"/>
    <property type="match status" value="1"/>
</dbReference>
<dbReference type="RefSeq" id="WP_227019144.1">
    <property type="nucleotide sequence ID" value="NZ_JAGSND010000010.1"/>
</dbReference>
<dbReference type="GO" id="GO:0003906">
    <property type="term" value="F:DNA-(apurinic or apyrimidinic site) endonuclease activity"/>
    <property type="evidence" value="ECO:0007669"/>
    <property type="project" value="InterPro"/>
</dbReference>
<dbReference type="EMBL" id="JAGSND010000010">
    <property type="protein sequence ID" value="MBR0599010.1"/>
    <property type="molecule type" value="Genomic_DNA"/>
</dbReference>
<keyword evidence="14" id="KW-0540">Nuclease</keyword>
<dbReference type="InterPro" id="IPR000214">
    <property type="entry name" value="Znf_DNA_glyclase/AP_lyase"/>
</dbReference>
<dbReference type="PROSITE" id="PS51066">
    <property type="entry name" value="ZF_FPG_2"/>
    <property type="match status" value="1"/>
</dbReference>
<comment type="caution">
    <text evidence="14">The sequence shown here is derived from an EMBL/GenBank/DDBJ whole genome shotgun (WGS) entry which is preliminary data.</text>
</comment>
<evidence type="ECO:0000256" key="11">
    <source>
        <dbReference type="ARBA" id="ARBA00023295"/>
    </source>
</evidence>
<dbReference type="SUPFAM" id="SSF81624">
    <property type="entry name" value="N-terminal domain of MutM-like DNA repair proteins"/>
    <property type="match status" value="1"/>
</dbReference>
<dbReference type="SMART" id="SM01232">
    <property type="entry name" value="H2TH"/>
    <property type="match status" value="1"/>
</dbReference>
<name>A0A8J7W4G3_9FIRM</name>
<keyword evidence="8" id="KW-0234">DNA repair</keyword>
<keyword evidence="5" id="KW-0378">Hydrolase</keyword>
<organism evidence="14 15">
    <name type="scientific">Sinanaerobacter chloroacetimidivorans</name>
    <dbReference type="NCBI Taxonomy" id="2818044"/>
    <lineage>
        <taxon>Bacteria</taxon>
        <taxon>Bacillati</taxon>
        <taxon>Bacillota</taxon>
        <taxon>Clostridia</taxon>
        <taxon>Peptostreptococcales</taxon>
        <taxon>Anaerovoracaceae</taxon>
        <taxon>Sinanaerobacter</taxon>
    </lineage>
</organism>
<dbReference type="Gene3D" id="1.10.8.50">
    <property type="match status" value="1"/>
</dbReference>
<evidence type="ECO:0000259" key="13">
    <source>
        <dbReference type="PROSITE" id="PS51066"/>
    </source>
</evidence>
<gene>
    <name evidence="14" type="ORF">KCX82_14065</name>
</gene>
<comment type="similarity">
    <text evidence="1">Belongs to the FPG family.</text>
</comment>
<dbReference type="Gene3D" id="3.20.190.10">
    <property type="entry name" value="MutM-like, N-terminal"/>
    <property type="match status" value="1"/>
</dbReference>
<evidence type="ECO:0000256" key="4">
    <source>
        <dbReference type="ARBA" id="ARBA00022771"/>
    </source>
</evidence>
<dbReference type="InterPro" id="IPR010979">
    <property type="entry name" value="Ribosomal_uS13-like_H2TH"/>
</dbReference>
<reference evidence="14" key="1">
    <citation type="submission" date="2021-04" db="EMBL/GenBank/DDBJ databases">
        <title>Sinoanaerobacter chloroacetimidivorans sp. nov., an obligate anaerobic bacterium isolated from anaerobic sludge.</title>
        <authorList>
            <person name="Bao Y."/>
        </authorList>
    </citation>
    <scope>NUCLEOTIDE SEQUENCE</scope>
    <source>
        <strain evidence="14">BAD-6</strain>
    </source>
</reference>
<evidence type="ECO:0000313" key="14">
    <source>
        <dbReference type="EMBL" id="MBR0599010.1"/>
    </source>
</evidence>
<keyword evidence="6" id="KW-0862">Zinc</keyword>
<proteinExistence type="inferred from homology"/>
<reference evidence="14" key="2">
    <citation type="submission" date="2021-04" db="EMBL/GenBank/DDBJ databases">
        <authorList>
            <person name="Liu J."/>
        </authorList>
    </citation>
    <scope>NUCLEOTIDE SEQUENCE</scope>
    <source>
        <strain evidence="14">BAD-6</strain>
    </source>
</reference>
<dbReference type="SUPFAM" id="SSF57716">
    <property type="entry name" value="Glucocorticoid receptor-like (DNA-binding domain)"/>
    <property type="match status" value="1"/>
</dbReference>
<dbReference type="AlphaFoldDB" id="A0A8J7W4G3"/>
<accession>A0A8J7W4G3</accession>
<dbReference type="GO" id="GO:0034039">
    <property type="term" value="F:8-oxo-7,8-dihydroguanine DNA N-glycosylase activity"/>
    <property type="evidence" value="ECO:0007669"/>
    <property type="project" value="TreeGrafter"/>
</dbReference>
<dbReference type="Proteomes" id="UP000675664">
    <property type="component" value="Unassembled WGS sequence"/>
</dbReference>
<dbReference type="GO" id="GO:0003684">
    <property type="term" value="F:damaged DNA binding"/>
    <property type="evidence" value="ECO:0007669"/>
    <property type="project" value="InterPro"/>
</dbReference>
<keyword evidence="9" id="KW-0456">Lyase</keyword>
<feature type="domain" description="FPG-type" evidence="13">
    <location>
        <begin position="227"/>
        <end position="273"/>
    </location>
</feature>
<keyword evidence="3" id="KW-0227">DNA damage</keyword>
<dbReference type="GO" id="GO:0008270">
    <property type="term" value="F:zinc ion binding"/>
    <property type="evidence" value="ECO:0007669"/>
    <property type="project" value="UniProtKB-KW"/>
</dbReference>
<protein>
    <submittedName>
        <fullName evidence="14">Endonuclease VIII</fullName>
    </submittedName>
</protein>
<keyword evidence="11" id="KW-0326">Glycosidase</keyword>
<evidence type="ECO:0000256" key="10">
    <source>
        <dbReference type="ARBA" id="ARBA00023268"/>
    </source>
</evidence>
<keyword evidence="7" id="KW-0238">DNA-binding</keyword>
<dbReference type="GO" id="GO:0006284">
    <property type="term" value="P:base-excision repair"/>
    <property type="evidence" value="ECO:0007669"/>
    <property type="project" value="InterPro"/>
</dbReference>
<dbReference type="Pfam" id="PF06831">
    <property type="entry name" value="H2TH"/>
    <property type="match status" value="1"/>
</dbReference>
<evidence type="ECO:0000256" key="9">
    <source>
        <dbReference type="ARBA" id="ARBA00023239"/>
    </source>
</evidence>
<dbReference type="GO" id="GO:0016829">
    <property type="term" value="F:lyase activity"/>
    <property type="evidence" value="ECO:0007669"/>
    <property type="project" value="UniProtKB-KW"/>
</dbReference>
<sequence length="280" mass="31367">MLEIPESHTIARQMNETITGKVIKTVQANSSPHGFAFYFGDPKDYHDLLKGKKLEKVQALSGQVEIIAEDARILFNDGINIRYYADGDKIPEKHQLLIQFEDHSRLVCTVQMYGGLWAYPEGANDNPYYLAARDKISPLADHFDRSYFHQLFNQTKKNLSTKAFLATEQRIPGLGNGVLQDILFNAGIHPRRKLETFSAREVEGLYQSLKETLAAMTARGGRNTEKDLFGNPGGYPTALSAKTWKDPCPQCGSAIIRQAFLGGNVYFCPYCQPLEASIDI</sequence>
<evidence type="ECO:0000256" key="3">
    <source>
        <dbReference type="ARBA" id="ARBA00022763"/>
    </source>
</evidence>
<evidence type="ECO:0000256" key="7">
    <source>
        <dbReference type="ARBA" id="ARBA00023125"/>
    </source>
</evidence>
<dbReference type="InterPro" id="IPR015886">
    <property type="entry name" value="H2TH_FPG"/>
</dbReference>
<evidence type="ECO:0000256" key="1">
    <source>
        <dbReference type="ARBA" id="ARBA00009409"/>
    </source>
</evidence>
<evidence type="ECO:0000256" key="5">
    <source>
        <dbReference type="ARBA" id="ARBA00022801"/>
    </source>
</evidence>
<keyword evidence="10" id="KW-0511">Multifunctional enzyme</keyword>
<keyword evidence="15" id="KW-1185">Reference proteome</keyword>
<evidence type="ECO:0000313" key="15">
    <source>
        <dbReference type="Proteomes" id="UP000675664"/>
    </source>
</evidence>
<evidence type="ECO:0000256" key="6">
    <source>
        <dbReference type="ARBA" id="ARBA00022833"/>
    </source>
</evidence>
<dbReference type="SUPFAM" id="SSF46946">
    <property type="entry name" value="S13-like H2TH domain"/>
    <property type="match status" value="1"/>
</dbReference>
<evidence type="ECO:0000256" key="12">
    <source>
        <dbReference type="PROSITE-ProRule" id="PRU00391"/>
    </source>
</evidence>
<keyword evidence="4 12" id="KW-0863">Zinc-finger</keyword>